<feature type="compositionally biased region" description="Polar residues" evidence="1">
    <location>
        <begin position="47"/>
        <end position="56"/>
    </location>
</feature>
<evidence type="ECO:0000313" key="3">
    <source>
        <dbReference type="Proteomes" id="UP001595976"/>
    </source>
</evidence>
<organism evidence="2 3">
    <name type="scientific">Bosea minatitlanensis</name>
    <dbReference type="NCBI Taxonomy" id="128782"/>
    <lineage>
        <taxon>Bacteria</taxon>
        <taxon>Pseudomonadati</taxon>
        <taxon>Pseudomonadota</taxon>
        <taxon>Alphaproteobacteria</taxon>
        <taxon>Hyphomicrobiales</taxon>
        <taxon>Boseaceae</taxon>
        <taxon>Bosea</taxon>
    </lineage>
</organism>
<evidence type="ECO:0000313" key="2">
    <source>
        <dbReference type="EMBL" id="MFC5293376.1"/>
    </source>
</evidence>
<name>A0ABW0F4X7_9HYPH</name>
<accession>A0ABW0F4X7</accession>
<dbReference type="EMBL" id="JBHSLI010000003">
    <property type="protein sequence ID" value="MFC5293376.1"/>
    <property type="molecule type" value="Genomic_DNA"/>
</dbReference>
<evidence type="ECO:0000256" key="1">
    <source>
        <dbReference type="SAM" id="MobiDB-lite"/>
    </source>
</evidence>
<dbReference type="RefSeq" id="WP_158444465.1">
    <property type="nucleotide sequence ID" value="NZ_JAOAOS010000017.1"/>
</dbReference>
<dbReference type="Proteomes" id="UP001595976">
    <property type="component" value="Unassembled WGS sequence"/>
</dbReference>
<gene>
    <name evidence="2" type="ORF">ACFPK2_10290</name>
</gene>
<comment type="caution">
    <text evidence="2">The sequence shown here is derived from an EMBL/GenBank/DDBJ whole genome shotgun (WGS) entry which is preliminary data.</text>
</comment>
<keyword evidence="3" id="KW-1185">Reference proteome</keyword>
<protein>
    <submittedName>
        <fullName evidence="2">Uncharacterized protein</fullName>
    </submittedName>
</protein>
<feature type="region of interest" description="Disordered" evidence="1">
    <location>
        <begin position="30"/>
        <end position="56"/>
    </location>
</feature>
<reference evidence="3" key="1">
    <citation type="journal article" date="2019" name="Int. J. Syst. Evol. Microbiol.">
        <title>The Global Catalogue of Microorganisms (GCM) 10K type strain sequencing project: providing services to taxonomists for standard genome sequencing and annotation.</title>
        <authorList>
            <consortium name="The Broad Institute Genomics Platform"/>
            <consortium name="The Broad Institute Genome Sequencing Center for Infectious Disease"/>
            <person name="Wu L."/>
            <person name="Ma J."/>
        </authorList>
    </citation>
    <scope>NUCLEOTIDE SEQUENCE [LARGE SCALE GENOMIC DNA]</scope>
    <source>
        <strain evidence="3">CGMCC 1.15643</strain>
    </source>
</reference>
<proteinExistence type="predicted"/>
<sequence>MAEEIVACDPAIEHRPARQLLSFRRVAGSLDGKPTRKDEPLGARAGQASSAFQSSPLNYTSDMSKYTLDQSTIDSLNKQFGDISSSASGVAPNLTQLDTNLANTATNLGTNGTQLNSNMQQASNAVQTSGAQIGTSMTTAAATTTTGGVAVGTGLTTTATTVTAGGAQVGAALQTAAANISASGSGGGGIFGSIGNAISGFFGFGGSGVADSAVGMARVGFNHKGGLAGRSSGISRAMHMSAFDGALRFHKGGLARRASDAANAGLGAKEAAIIAQKDEAILPTVRLPNGKFGVSAAGIGDSGGGGTMNVGDINITVQSSGTGGAEQDQNQAKNIAREVRSTFKGLIAEWAQNEQRPAARSSRELRPWLPIDRNGMLARSRSSPCSGRNCEWLVPPRLHST</sequence>